<dbReference type="Gene3D" id="3.90.79.10">
    <property type="entry name" value="Nucleoside Triphosphate Pyrophosphohydrolase"/>
    <property type="match status" value="1"/>
</dbReference>
<dbReference type="Proteomes" id="UP000184088">
    <property type="component" value="Unassembled WGS sequence"/>
</dbReference>
<organism evidence="4 5">
    <name type="scientific">Caldanaerobius fijiensis DSM 17918</name>
    <dbReference type="NCBI Taxonomy" id="1121256"/>
    <lineage>
        <taxon>Bacteria</taxon>
        <taxon>Bacillati</taxon>
        <taxon>Bacillota</taxon>
        <taxon>Clostridia</taxon>
        <taxon>Thermoanaerobacterales</taxon>
        <taxon>Thermoanaerobacteraceae</taxon>
        <taxon>Caldanaerobius</taxon>
    </lineage>
</organism>
<dbReference type="InterPro" id="IPR020084">
    <property type="entry name" value="NUDIX_hydrolase_CS"/>
</dbReference>
<comment type="cofactor">
    <cofactor evidence="1">
        <name>Mg(2+)</name>
        <dbReference type="ChEBI" id="CHEBI:18420"/>
    </cofactor>
</comment>
<dbReference type="Pfam" id="PF00293">
    <property type="entry name" value="NUDIX"/>
    <property type="match status" value="1"/>
</dbReference>
<proteinExistence type="predicted"/>
<dbReference type="SUPFAM" id="SSF55811">
    <property type="entry name" value="Nudix"/>
    <property type="match status" value="1"/>
</dbReference>
<protein>
    <submittedName>
        <fullName evidence="4">ADP-ribose pyrophosphatase YjhB, NUDIX family</fullName>
    </submittedName>
</protein>
<accession>A0A1M5E457</accession>
<dbReference type="AlphaFoldDB" id="A0A1M5E457"/>
<evidence type="ECO:0000313" key="5">
    <source>
        <dbReference type="Proteomes" id="UP000184088"/>
    </source>
</evidence>
<dbReference type="PANTHER" id="PTHR43046">
    <property type="entry name" value="GDP-MANNOSE MANNOSYL HYDROLASE"/>
    <property type="match status" value="1"/>
</dbReference>
<dbReference type="STRING" id="1121256.SAMN02746089_02478"/>
<dbReference type="GO" id="GO:0016787">
    <property type="term" value="F:hydrolase activity"/>
    <property type="evidence" value="ECO:0007669"/>
    <property type="project" value="UniProtKB-KW"/>
</dbReference>
<dbReference type="EMBL" id="FQVH01000041">
    <property type="protein sequence ID" value="SHF74003.1"/>
    <property type="molecule type" value="Genomic_DNA"/>
</dbReference>
<name>A0A1M5E457_9THEO</name>
<dbReference type="PROSITE" id="PS00893">
    <property type="entry name" value="NUDIX_BOX"/>
    <property type="match status" value="1"/>
</dbReference>
<evidence type="ECO:0000259" key="3">
    <source>
        <dbReference type="PROSITE" id="PS51462"/>
    </source>
</evidence>
<sequence length="166" mass="19295">MVMGMMKWEESYLGRLRNAMGNQKIINVSVRGIIQDGENRVLLVRRRDNGKWVMPAGSLEINESVLDGLKREIKEETGIEVEEAELIAIYSDPKYSYVSWGFEYQMLALVFHVTKWSGILKEQTDETLDARFFDLEQLSLLNLPELYMETIEDLKKFKRSGKVILK</sequence>
<dbReference type="InterPro" id="IPR000086">
    <property type="entry name" value="NUDIX_hydrolase_dom"/>
</dbReference>
<feature type="domain" description="Nudix hydrolase" evidence="3">
    <location>
        <begin position="23"/>
        <end position="155"/>
    </location>
</feature>
<evidence type="ECO:0000256" key="2">
    <source>
        <dbReference type="ARBA" id="ARBA00022801"/>
    </source>
</evidence>
<reference evidence="4 5" key="1">
    <citation type="submission" date="2016-11" db="EMBL/GenBank/DDBJ databases">
        <authorList>
            <person name="Jaros S."/>
            <person name="Januszkiewicz K."/>
            <person name="Wedrychowicz H."/>
        </authorList>
    </citation>
    <scope>NUCLEOTIDE SEQUENCE [LARGE SCALE GENOMIC DNA]</scope>
    <source>
        <strain evidence="4 5">DSM 17918</strain>
    </source>
</reference>
<gene>
    <name evidence="4" type="ORF">SAMN02746089_02478</name>
</gene>
<keyword evidence="2" id="KW-0378">Hydrolase</keyword>
<dbReference type="InterPro" id="IPR015797">
    <property type="entry name" value="NUDIX_hydrolase-like_dom_sf"/>
</dbReference>
<evidence type="ECO:0000313" key="4">
    <source>
        <dbReference type="EMBL" id="SHF74003.1"/>
    </source>
</evidence>
<dbReference type="PROSITE" id="PS51462">
    <property type="entry name" value="NUDIX"/>
    <property type="match status" value="1"/>
</dbReference>
<dbReference type="PANTHER" id="PTHR43046:SF14">
    <property type="entry name" value="MUTT_NUDIX FAMILY PROTEIN"/>
    <property type="match status" value="1"/>
</dbReference>
<evidence type="ECO:0000256" key="1">
    <source>
        <dbReference type="ARBA" id="ARBA00001946"/>
    </source>
</evidence>
<keyword evidence="5" id="KW-1185">Reference proteome</keyword>